<accession>A0A2T2P9W8</accession>
<name>A0A2T2P9W8_CORCC</name>
<protein>
    <submittedName>
        <fullName evidence="2">Uncharacterized protein</fullName>
    </submittedName>
</protein>
<dbReference type="EMBL" id="KZ678128">
    <property type="protein sequence ID" value="PSN74435.1"/>
    <property type="molecule type" value="Genomic_DNA"/>
</dbReference>
<dbReference type="Proteomes" id="UP000240883">
    <property type="component" value="Unassembled WGS sequence"/>
</dbReference>
<feature type="region of interest" description="Disordered" evidence="1">
    <location>
        <begin position="143"/>
        <end position="167"/>
    </location>
</feature>
<gene>
    <name evidence="2" type="ORF">BS50DRAFT_16004</name>
</gene>
<evidence type="ECO:0000313" key="2">
    <source>
        <dbReference type="EMBL" id="PSN74435.1"/>
    </source>
</evidence>
<evidence type="ECO:0000313" key="3">
    <source>
        <dbReference type="Proteomes" id="UP000240883"/>
    </source>
</evidence>
<reference evidence="2 3" key="1">
    <citation type="journal article" date="2018" name="Front. Microbiol.">
        <title>Genome-Wide Analysis of Corynespora cassiicola Leaf Fall Disease Putative Effectors.</title>
        <authorList>
            <person name="Lopez D."/>
            <person name="Ribeiro S."/>
            <person name="Label P."/>
            <person name="Fumanal B."/>
            <person name="Venisse J.S."/>
            <person name="Kohler A."/>
            <person name="de Oliveira R.R."/>
            <person name="Labutti K."/>
            <person name="Lipzen A."/>
            <person name="Lail K."/>
            <person name="Bauer D."/>
            <person name="Ohm R.A."/>
            <person name="Barry K.W."/>
            <person name="Spatafora J."/>
            <person name="Grigoriev I.V."/>
            <person name="Martin F.M."/>
            <person name="Pujade-Renaud V."/>
        </authorList>
    </citation>
    <scope>NUCLEOTIDE SEQUENCE [LARGE SCALE GENOMIC DNA]</scope>
    <source>
        <strain evidence="2 3">Philippines</strain>
    </source>
</reference>
<proteinExistence type="predicted"/>
<organism evidence="2 3">
    <name type="scientific">Corynespora cassiicola Philippines</name>
    <dbReference type="NCBI Taxonomy" id="1448308"/>
    <lineage>
        <taxon>Eukaryota</taxon>
        <taxon>Fungi</taxon>
        <taxon>Dikarya</taxon>
        <taxon>Ascomycota</taxon>
        <taxon>Pezizomycotina</taxon>
        <taxon>Dothideomycetes</taxon>
        <taxon>Pleosporomycetidae</taxon>
        <taxon>Pleosporales</taxon>
        <taxon>Corynesporascaceae</taxon>
        <taxon>Corynespora</taxon>
    </lineage>
</organism>
<evidence type="ECO:0000256" key="1">
    <source>
        <dbReference type="SAM" id="MobiDB-lite"/>
    </source>
</evidence>
<dbReference type="AlphaFoldDB" id="A0A2T2P9W8"/>
<keyword evidence="3" id="KW-1185">Reference proteome</keyword>
<sequence>MQPSWLRRSHSMPLCRFPSHAAYYHFMRMLRDSARAKAITHAHQRRISGPSTPSFDIAYRSSVHGPMELPTRVCSRPNRGAYAVHARPAVKLDAVARCNVPTLNIGGVDERHPSCVCPLPPPPLDRLLQPFSFIAILAECPAPSESGSAQQPPPARGLQPSWPRRRA</sequence>